<evidence type="ECO:0000313" key="2">
    <source>
        <dbReference type="Proteomes" id="UP000027195"/>
    </source>
</evidence>
<dbReference type="EMBL" id="KL198030">
    <property type="protein sequence ID" value="KDQ15991.1"/>
    <property type="molecule type" value="Genomic_DNA"/>
</dbReference>
<sequence length="137" mass="15484">MPQVWWTDKVNWSSMLYKGDQVYLDGIHSMFAKLEQDIWDNWKDSILQGVCLDPITLGDLTEDLTRCDMGYWMVDETLGGNSAIVPTLTCQISILPDEAQGHLDYAHADAKIHIDAGALEEAVELMQVMDTFQGLFE</sequence>
<proteinExistence type="predicted"/>
<protein>
    <submittedName>
        <fullName evidence="1">Uncharacterized protein</fullName>
    </submittedName>
</protein>
<organism evidence="1 2">
    <name type="scientific">Botryobasidium botryosum (strain FD-172 SS1)</name>
    <dbReference type="NCBI Taxonomy" id="930990"/>
    <lineage>
        <taxon>Eukaryota</taxon>
        <taxon>Fungi</taxon>
        <taxon>Dikarya</taxon>
        <taxon>Basidiomycota</taxon>
        <taxon>Agaricomycotina</taxon>
        <taxon>Agaricomycetes</taxon>
        <taxon>Cantharellales</taxon>
        <taxon>Botryobasidiaceae</taxon>
        <taxon>Botryobasidium</taxon>
    </lineage>
</organism>
<dbReference type="Proteomes" id="UP000027195">
    <property type="component" value="Unassembled WGS sequence"/>
</dbReference>
<name>A0A067MWR9_BOTB1</name>
<dbReference type="AlphaFoldDB" id="A0A067MWR9"/>
<gene>
    <name evidence="1" type="ORF">BOTBODRAFT_173643</name>
</gene>
<reference evidence="2" key="1">
    <citation type="journal article" date="2014" name="Proc. Natl. Acad. Sci. U.S.A.">
        <title>Extensive sampling of basidiomycete genomes demonstrates inadequacy of the white-rot/brown-rot paradigm for wood decay fungi.</title>
        <authorList>
            <person name="Riley R."/>
            <person name="Salamov A.A."/>
            <person name="Brown D.W."/>
            <person name="Nagy L.G."/>
            <person name="Floudas D."/>
            <person name="Held B.W."/>
            <person name="Levasseur A."/>
            <person name="Lombard V."/>
            <person name="Morin E."/>
            <person name="Otillar R."/>
            <person name="Lindquist E.A."/>
            <person name="Sun H."/>
            <person name="LaButti K.M."/>
            <person name="Schmutz J."/>
            <person name="Jabbour D."/>
            <person name="Luo H."/>
            <person name="Baker S.E."/>
            <person name="Pisabarro A.G."/>
            <person name="Walton J.D."/>
            <person name="Blanchette R.A."/>
            <person name="Henrissat B."/>
            <person name="Martin F."/>
            <person name="Cullen D."/>
            <person name="Hibbett D.S."/>
            <person name="Grigoriev I.V."/>
        </authorList>
    </citation>
    <scope>NUCLEOTIDE SEQUENCE [LARGE SCALE GENOMIC DNA]</scope>
    <source>
        <strain evidence="2">FD-172 SS1</strain>
    </source>
</reference>
<accession>A0A067MWR9</accession>
<evidence type="ECO:0000313" key="1">
    <source>
        <dbReference type="EMBL" id="KDQ15991.1"/>
    </source>
</evidence>
<dbReference type="STRING" id="930990.A0A067MWR9"/>
<keyword evidence="2" id="KW-1185">Reference proteome</keyword>
<dbReference type="InParanoid" id="A0A067MWR9"/>
<dbReference type="HOGENOM" id="CLU_1864795_0_0_1"/>